<protein>
    <recommendedName>
        <fullName evidence="3">Homologous-pairing protein 2 winged helix domain-containing protein</fullName>
    </recommendedName>
</protein>
<proteinExistence type="predicted"/>
<dbReference type="Proteomes" id="UP000013827">
    <property type="component" value="Unassembled WGS sequence"/>
</dbReference>
<organism evidence="1 2">
    <name type="scientific">Emiliania huxleyi (strain CCMP1516)</name>
    <dbReference type="NCBI Taxonomy" id="280463"/>
    <lineage>
        <taxon>Eukaryota</taxon>
        <taxon>Haptista</taxon>
        <taxon>Haptophyta</taxon>
        <taxon>Prymnesiophyceae</taxon>
        <taxon>Isochrysidales</taxon>
        <taxon>Noelaerhabdaceae</taxon>
        <taxon>Emiliania</taxon>
    </lineage>
</organism>
<dbReference type="RefSeq" id="XP_005763869.1">
    <property type="nucleotide sequence ID" value="XM_005763812.1"/>
</dbReference>
<name>A0A0D3IJK5_EMIH1</name>
<evidence type="ECO:0000313" key="2">
    <source>
        <dbReference type="Proteomes" id="UP000013827"/>
    </source>
</evidence>
<dbReference type="HOGENOM" id="CLU_1743950_0_0_1"/>
<keyword evidence="2" id="KW-1185">Reference proteome</keyword>
<dbReference type="GeneID" id="17257591"/>
<accession>A0A0D3IJK5</accession>
<reference evidence="1" key="2">
    <citation type="submission" date="2024-10" db="UniProtKB">
        <authorList>
            <consortium name="EnsemblProtists"/>
        </authorList>
    </citation>
    <scope>IDENTIFICATION</scope>
</reference>
<reference evidence="2" key="1">
    <citation type="journal article" date="2013" name="Nature">
        <title>Pan genome of the phytoplankton Emiliania underpins its global distribution.</title>
        <authorList>
            <person name="Read B.A."/>
            <person name="Kegel J."/>
            <person name="Klute M.J."/>
            <person name="Kuo A."/>
            <person name="Lefebvre S.C."/>
            <person name="Maumus F."/>
            <person name="Mayer C."/>
            <person name="Miller J."/>
            <person name="Monier A."/>
            <person name="Salamov A."/>
            <person name="Young J."/>
            <person name="Aguilar M."/>
            <person name="Claverie J.M."/>
            <person name="Frickenhaus S."/>
            <person name="Gonzalez K."/>
            <person name="Herman E.K."/>
            <person name="Lin Y.C."/>
            <person name="Napier J."/>
            <person name="Ogata H."/>
            <person name="Sarno A.F."/>
            <person name="Shmutz J."/>
            <person name="Schroeder D."/>
            <person name="de Vargas C."/>
            <person name="Verret F."/>
            <person name="von Dassow P."/>
            <person name="Valentin K."/>
            <person name="Van de Peer Y."/>
            <person name="Wheeler G."/>
            <person name="Dacks J.B."/>
            <person name="Delwiche C.F."/>
            <person name="Dyhrman S.T."/>
            <person name="Glockner G."/>
            <person name="John U."/>
            <person name="Richards T."/>
            <person name="Worden A.Z."/>
            <person name="Zhang X."/>
            <person name="Grigoriev I.V."/>
            <person name="Allen A.E."/>
            <person name="Bidle K."/>
            <person name="Borodovsky M."/>
            <person name="Bowler C."/>
            <person name="Brownlee C."/>
            <person name="Cock J.M."/>
            <person name="Elias M."/>
            <person name="Gladyshev V.N."/>
            <person name="Groth M."/>
            <person name="Guda C."/>
            <person name="Hadaegh A."/>
            <person name="Iglesias-Rodriguez M.D."/>
            <person name="Jenkins J."/>
            <person name="Jones B.M."/>
            <person name="Lawson T."/>
            <person name="Leese F."/>
            <person name="Lindquist E."/>
            <person name="Lobanov A."/>
            <person name="Lomsadze A."/>
            <person name="Malik S.B."/>
            <person name="Marsh M.E."/>
            <person name="Mackinder L."/>
            <person name="Mock T."/>
            <person name="Mueller-Roeber B."/>
            <person name="Pagarete A."/>
            <person name="Parker M."/>
            <person name="Probert I."/>
            <person name="Quesneville H."/>
            <person name="Raines C."/>
            <person name="Rensing S.A."/>
            <person name="Riano-Pachon D.M."/>
            <person name="Richier S."/>
            <person name="Rokitta S."/>
            <person name="Shiraiwa Y."/>
            <person name="Soanes D.M."/>
            <person name="van der Giezen M."/>
            <person name="Wahlund T.M."/>
            <person name="Williams B."/>
            <person name="Wilson W."/>
            <person name="Wolfe G."/>
            <person name="Wurch L.L."/>
        </authorList>
    </citation>
    <scope>NUCLEOTIDE SEQUENCE</scope>
</reference>
<evidence type="ECO:0000313" key="1">
    <source>
        <dbReference type="EnsemblProtists" id="EOD11440"/>
    </source>
</evidence>
<dbReference type="KEGG" id="ehx:EMIHUDRAFT_257438"/>
<dbReference type="EnsemblProtists" id="EOD11440">
    <property type="protein sequence ID" value="EOD11440"/>
    <property type="gene ID" value="EMIHUDRAFT_257438"/>
</dbReference>
<sequence length="150" mass="15397">MGGALHEANSATLRRALVEYIAAKPAVSTDRLYAAFAALPELEVADEMSDMEAAGIIHSVELGVAAPSLFGGGGGEAGAKQRCFFAGPTLLRGRNGARRPVGVHCAAPDAKVPTVVVRADQALGVPESVPLRKSRAQCHVPSVTGSVVNI</sequence>
<dbReference type="AlphaFoldDB" id="A0A0D3IJK5"/>
<dbReference type="PaxDb" id="2903-EOD11440"/>
<evidence type="ECO:0008006" key="3">
    <source>
        <dbReference type="Google" id="ProtNLM"/>
    </source>
</evidence>